<sequence>MVFKIIISKLASLEITETIDFYESRQKGLGKQFLNSLKLGLTIIKSNPELFSIKRKSTYREMKFKKFPFIVIYEIIGNEVIVYSVFHTSRNPEKKP</sequence>
<reference evidence="3" key="1">
    <citation type="submission" date="2020-01" db="EMBL/GenBank/DDBJ databases">
        <title>Sphingomonas sp. strain CSW-10.</title>
        <authorList>
            <person name="Chen W.-M."/>
        </authorList>
    </citation>
    <scope>NUCLEOTIDE SEQUENCE [LARGE SCALE GENOMIC DNA]</scope>
    <source>
        <strain evidence="3">NST-5</strain>
    </source>
</reference>
<comment type="caution">
    <text evidence="2">The sequence shown here is derived from an EMBL/GenBank/DDBJ whole genome shotgun (WGS) entry which is preliminary data.</text>
</comment>
<organism evidence="2 3">
    <name type="scientific">Flavobacterium ichthyis</name>
    <dbReference type="NCBI Taxonomy" id="2698827"/>
    <lineage>
        <taxon>Bacteria</taxon>
        <taxon>Pseudomonadati</taxon>
        <taxon>Bacteroidota</taxon>
        <taxon>Flavobacteriia</taxon>
        <taxon>Flavobacteriales</taxon>
        <taxon>Flavobacteriaceae</taxon>
        <taxon>Flavobacterium</taxon>
    </lineage>
</organism>
<protein>
    <submittedName>
        <fullName evidence="2">Type II toxin-antitoxin system RelE/ParE family toxin</fullName>
    </submittedName>
</protein>
<dbReference type="Proteomes" id="UP000798602">
    <property type="component" value="Unassembled WGS sequence"/>
</dbReference>
<dbReference type="InterPro" id="IPR007712">
    <property type="entry name" value="RelE/ParE_toxin"/>
</dbReference>
<dbReference type="InterPro" id="IPR035093">
    <property type="entry name" value="RelE/ParE_toxin_dom_sf"/>
</dbReference>
<gene>
    <name evidence="2" type="ORF">GV828_01830</name>
</gene>
<dbReference type="RefSeq" id="WP_166535762.1">
    <property type="nucleotide sequence ID" value="NZ_JAABLM010000002.1"/>
</dbReference>
<dbReference type="Gene3D" id="3.30.2310.20">
    <property type="entry name" value="RelE-like"/>
    <property type="match status" value="1"/>
</dbReference>
<evidence type="ECO:0000313" key="2">
    <source>
        <dbReference type="EMBL" id="NBL63934.1"/>
    </source>
</evidence>
<evidence type="ECO:0000313" key="3">
    <source>
        <dbReference type="Proteomes" id="UP000798602"/>
    </source>
</evidence>
<evidence type="ECO:0000256" key="1">
    <source>
        <dbReference type="ARBA" id="ARBA00022649"/>
    </source>
</evidence>
<dbReference type="Pfam" id="PF05016">
    <property type="entry name" value="ParE_toxin"/>
    <property type="match status" value="1"/>
</dbReference>
<name>A0ABW9Z7X1_9FLAO</name>
<keyword evidence="3" id="KW-1185">Reference proteome</keyword>
<accession>A0ABW9Z7X1</accession>
<proteinExistence type="predicted"/>
<dbReference type="EMBL" id="JAABLM010000002">
    <property type="protein sequence ID" value="NBL63934.1"/>
    <property type="molecule type" value="Genomic_DNA"/>
</dbReference>
<keyword evidence="1" id="KW-1277">Toxin-antitoxin system</keyword>